<evidence type="ECO:0000313" key="3">
    <source>
        <dbReference type="Proteomes" id="UP000651120"/>
    </source>
</evidence>
<comment type="caution">
    <text evidence="2">The sequence shown here is derived from an EMBL/GenBank/DDBJ whole genome shotgun (WGS) entry which is preliminary data.</text>
</comment>
<keyword evidence="1" id="KW-0472">Membrane</keyword>
<keyword evidence="1" id="KW-1133">Transmembrane helix</keyword>
<reference evidence="2" key="1">
    <citation type="journal article" date="2020" name="bioRxiv">
        <title>A rank-normalized archaeal taxonomy based on genome phylogeny resolves widespread incomplete and uneven classifications.</title>
        <authorList>
            <person name="Rinke C."/>
            <person name="Chuvochina M."/>
            <person name="Mussig A.J."/>
            <person name="Chaumeil P.-A."/>
            <person name="Waite D.W."/>
            <person name="Whitman W.B."/>
            <person name="Parks D.H."/>
            <person name="Hugenholtz P."/>
        </authorList>
    </citation>
    <scope>NUCLEOTIDE SEQUENCE</scope>
    <source>
        <strain evidence="2">UBA8839</strain>
    </source>
</reference>
<organism evidence="2 3">
    <name type="scientific">Pyrobaculum aerophilum</name>
    <dbReference type="NCBI Taxonomy" id="13773"/>
    <lineage>
        <taxon>Archaea</taxon>
        <taxon>Thermoproteota</taxon>
        <taxon>Thermoprotei</taxon>
        <taxon>Thermoproteales</taxon>
        <taxon>Thermoproteaceae</taxon>
        <taxon>Pyrobaculum</taxon>
    </lineage>
</organism>
<dbReference type="AlphaFoldDB" id="A0A832T2G6"/>
<feature type="transmembrane region" description="Helical" evidence="1">
    <location>
        <begin position="60"/>
        <end position="79"/>
    </location>
</feature>
<protein>
    <submittedName>
        <fullName evidence="2">Uncharacterized protein</fullName>
    </submittedName>
</protein>
<dbReference type="GeneID" id="1465430"/>
<gene>
    <name evidence="2" type="ORF">HA333_11585</name>
</gene>
<name>A0A832T2G6_9CREN</name>
<sequence>MEKFDAAVGLAVLIFVALTLHGLWSILNPSAPYCGALTGYVLLAVLAGVSLLLSKWYRRLETIGVGLTLLYLVVMWATFANPGLLQYC</sequence>
<dbReference type="OMA" id="YLLAMWI"/>
<evidence type="ECO:0000313" key="2">
    <source>
        <dbReference type="EMBL" id="HII48044.1"/>
    </source>
</evidence>
<accession>A0A832T2G6</accession>
<dbReference type="Proteomes" id="UP000651120">
    <property type="component" value="Unassembled WGS sequence"/>
</dbReference>
<dbReference type="EMBL" id="DUJP01000038">
    <property type="protein sequence ID" value="HII48044.1"/>
    <property type="molecule type" value="Genomic_DNA"/>
</dbReference>
<feature type="transmembrane region" description="Helical" evidence="1">
    <location>
        <begin position="33"/>
        <end position="53"/>
    </location>
</feature>
<evidence type="ECO:0000256" key="1">
    <source>
        <dbReference type="SAM" id="Phobius"/>
    </source>
</evidence>
<keyword evidence="1" id="KW-0812">Transmembrane</keyword>
<feature type="transmembrane region" description="Helical" evidence="1">
    <location>
        <begin position="7"/>
        <end position="27"/>
    </location>
</feature>
<dbReference type="RefSeq" id="WP_011007667.1">
    <property type="nucleotide sequence ID" value="NZ_DUJP01000038.1"/>
</dbReference>
<proteinExistence type="predicted"/>